<dbReference type="AlphaFoldDB" id="A0AAV6G9X9"/>
<accession>A0AAV6G9X9</accession>
<feature type="region of interest" description="Disordered" evidence="1">
    <location>
        <begin position="25"/>
        <end position="66"/>
    </location>
</feature>
<organism evidence="2 3">
    <name type="scientific">Alosa alosa</name>
    <name type="common">allis shad</name>
    <dbReference type="NCBI Taxonomy" id="278164"/>
    <lineage>
        <taxon>Eukaryota</taxon>
        <taxon>Metazoa</taxon>
        <taxon>Chordata</taxon>
        <taxon>Craniata</taxon>
        <taxon>Vertebrata</taxon>
        <taxon>Euteleostomi</taxon>
        <taxon>Actinopterygii</taxon>
        <taxon>Neopterygii</taxon>
        <taxon>Teleostei</taxon>
        <taxon>Clupei</taxon>
        <taxon>Clupeiformes</taxon>
        <taxon>Clupeoidei</taxon>
        <taxon>Clupeidae</taxon>
        <taxon>Alosa</taxon>
    </lineage>
</organism>
<name>A0AAV6G9X9_9TELE</name>
<reference evidence="2" key="1">
    <citation type="submission" date="2020-10" db="EMBL/GenBank/DDBJ databases">
        <title>Chromosome-scale genome assembly of the Allis shad, Alosa alosa.</title>
        <authorList>
            <person name="Margot Z."/>
            <person name="Christophe K."/>
            <person name="Cabau C."/>
            <person name="Louis A."/>
            <person name="Berthelot C."/>
            <person name="Parey E."/>
            <person name="Roest Crollius H."/>
            <person name="Montfort J."/>
            <person name="Robinson-Rechavi M."/>
            <person name="Bucao C."/>
            <person name="Bouchez O."/>
            <person name="Gislard M."/>
            <person name="Lluch J."/>
            <person name="Milhes M."/>
            <person name="Lampietro C."/>
            <person name="Lopez Roques C."/>
            <person name="Donnadieu C."/>
            <person name="Braasch I."/>
            <person name="Desvignes T."/>
            <person name="Postlethwait J."/>
            <person name="Bobe J."/>
            <person name="Guiguen Y."/>
        </authorList>
    </citation>
    <scope>NUCLEOTIDE SEQUENCE</scope>
    <source>
        <strain evidence="2">M-15738</strain>
        <tissue evidence="2">Blood</tissue>
    </source>
</reference>
<feature type="compositionally biased region" description="Basic residues" evidence="1">
    <location>
        <begin position="134"/>
        <end position="147"/>
    </location>
</feature>
<comment type="caution">
    <text evidence="2">The sequence shown here is derived from an EMBL/GenBank/DDBJ whole genome shotgun (WGS) entry which is preliminary data.</text>
</comment>
<dbReference type="Proteomes" id="UP000823561">
    <property type="component" value="Chromosome 13"/>
</dbReference>
<evidence type="ECO:0000256" key="1">
    <source>
        <dbReference type="SAM" id="MobiDB-lite"/>
    </source>
</evidence>
<feature type="region of interest" description="Disordered" evidence="1">
    <location>
        <begin position="92"/>
        <end position="185"/>
    </location>
</feature>
<protein>
    <submittedName>
        <fullName evidence="2">Uncharacterized protein</fullName>
    </submittedName>
</protein>
<dbReference type="EMBL" id="JADWDJ010000013">
    <property type="protein sequence ID" value="KAG5271934.1"/>
    <property type="molecule type" value="Genomic_DNA"/>
</dbReference>
<feature type="compositionally biased region" description="Basic and acidic residues" evidence="1">
    <location>
        <begin position="39"/>
        <end position="54"/>
    </location>
</feature>
<evidence type="ECO:0000313" key="2">
    <source>
        <dbReference type="EMBL" id="KAG5271934.1"/>
    </source>
</evidence>
<gene>
    <name evidence="2" type="ORF">AALO_G00185820</name>
</gene>
<keyword evidence="3" id="KW-1185">Reference proteome</keyword>
<evidence type="ECO:0000313" key="3">
    <source>
        <dbReference type="Proteomes" id="UP000823561"/>
    </source>
</evidence>
<proteinExistence type="predicted"/>
<feature type="compositionally biased region" description="Low complexity" evidence="1">
    <location>
        <begin position="25"/>
        <end position="36"/>
    </location>
</feature>
<sequence length="229" mass="25109">MMAATGFGSATVSTVAVTGGVAAARGRFPGRPFSSRSRLRSERRWQLSRSRTEPDDSPNGGLRPSCLALGLNEDPSHLRLLGIEASHKSLGEVGYSSSGSEEEDDFQGFETENGSPLQSGHRPSLLRKNVTTKASKKGFKKPTHVICRRSNPSNDTLMEEGSNTEDGSKKTRKRASPKQTMPSPRITIKFPSEAARKKEVNIHQVKRLQLKSLLSNAKIKMSHLDKVKR</sequence>